<evidence type="ECO:0000313" key="1">
    <source>
        <dbReference type="EMBL" id="GMH02320.1"/>
    </source>
</evidence>
<comment type="caution">
    <text evidence="1">The sequence shown here is derived from an EMBL/GenBank/DDBJ whole genome shotgun (WGS) entry which is preliminary data.</text>
</comment>
<accession>A0AAD3S0U0</accession>
<dbReference type="AlphaFoldDB" id="A0AAD3S0U0"/>
<proteinExistence type="predicted"/>
<reference evidence="1" key="1">
    <citation type="submission" date="2023-05" db="EMBL/GenBank/DDBJ databases">
        <title>Nepenthes gracilis genome sequencing.</title>
        <authorList>
            <person name="Fukushima K."/>
        </authorList>
    </citation>
    <scope>NUCLEOTIDE SEQUENCE</scope>
    <source>
        <strain evidence="1">SING2019-196</strain>
    </source>
</reference>
<protein>
    <submittedName>
        <fullName evidence="1">Uncharacterized protein</fullName>
    </submittedName>
</protein>
<dbReference type="EMBL" id="BSYO01000003">
    <property type="protein sequence ID" value="GMH02320.1"/>
    <property type="molecule type" value="Genomic_DNA"/>
</dbReference>
<gene>
    <name evidence="1" type="ORF">Nepgr_004159</name>
</gene>
<name>A0AAD3S0U0_NEPGR</name>
<keyword evidence="2" id="KW-1185">Reference proteome</keyword>
<sequence length="109" mass="12388">MEINVQEWTLESAEVTKVDGLGKAPEPAGTSEVVGVSSGASLSHYPKILLLLRRSARRIDTSMLPLLRCFKRSVSERRSYRRTASPPRHLWRCWIQLVLWRGLSDSRSP</sequence>
<evidence type="ECO:0000313" key="2">
    <source>
        <dbReference type="Proteomes" id="UP001279734"/>
    </source>
</evidence>
<dbReference type="Proteomes" id="UP001279734">
    <property type="component" value="Unassembled WGS sequence"/>
</dbReference>
<organism evidence="1 2">
    <name type="scientific">Nepenthes gracilis</name>
    <name type="common">Slender pitcher plant</name>
    <dbReference type="NCBI Taxonomy" id="150966"/>
    <lineage>
        <taxon>Eukaryota</taxon>
        <taxon>Viridiplantae</taxon>
        <taxon>Streptophyta</taxon>
        <taxon>Embryophyta</taxon>
        <taxon>Tracheophyta</taxon>
        <taxon>Spermatophyta</taxon>
        <taxon>Magnoliopsida</taxon>
        <taxon>eudicotyledons</taxon>
        <taxon>Gunneridae</taxon>
        <taxon>Pentapetalae</taxon>
        <taxon>Caryophyllales</taxon>
        <taxon>Nepenthaceae</taxon>
        <taxon>Nepenthes</taxon>
    </lineage>
</organism>